<reference evidence="1" key="1">
    <citation type="submission" date="2022-10" db="EMBL/GenBank/DDBJ databases">
        <title>The WGS of Solirubrobacter sp. CPCC 204708.</title>
        <authorList>
            <person name="Jiang Z."/>
        </authorList>
    </citation>
    <scope>NUCLEOTIDE SEQUENCE</scope>
    <source>
        <strain evidence="1">CPCC 204708</strain>
    </source>
</reference>
<accession>A0ABT4RIN5</accession>
<evidence type="ECO:0000313" key="2">
    <source>
        <dbReference type="Proteomes" id="UP001147700"/>
    </source>
</evidence>
<keyword evidence="2" id="KW-1185">Reference proteome</keyword>
<evidence type="ECO:0000313" key="1">
    <source>
        <dbReference type="EMBL" id="MDA0138399.1"/>
    </source>
</evidence>
<organism evidence="1 2">
    <name type="scientific">Solirubrobacter deserti</name>
    <dbReference type="NCBI Taxonomy" id="2282478"/>
    <lineage>
        <taxon>Bacteria</taxon>
        <taxon>Bacillati</taxon>
        <taxon>Actinomycetota</taxon>
        <taxon>Thermoleophilia</taxon>
        <taxon>Solirubrobacterales</taxon>
        <taxon>Solirubrobacteraceae</taxon>
        <taxon>Solirubrobacter</taxon>
    </lineage>
</organism>
<sequence>MTVLLVIAMAWLTLALACYLVLLFQSQRPVTETDRRCSRMDDRLRRQHGSRLHWER</sequence>
<dbReference type="EMBL" id="JAPCID010000015">
    <property type="protein sequence ID" value="MDA0138399.1"/>
    <property type="molecule type" value="Genomic_DNA"/>
</dbReference>
<dbReference type="RefSeq" id="WP_202957847.1">
    <property type="nucleotide sequence ID" value="NZ_JAPCID010000015.1"/>
</dbReference>
<protein>
    <recommendedName>
        <fullName evidence="3">CcmD family protein</fullName>
    </recommendedName>
</protein>
<dbReference type="Proteomes" id="UP001147700">
    <property type="component" value="Unassembled WGS sequence"/>
</dbReference>
<gene>
    <name evidence="1" type="ORF">OJ962_12930</name>
</gene>
<name>A0ABT4RIN5_9ACTN</name>
<proteinExistence type="predicted"/>
<comment type="caution">
    <text evidence="1">The sequence shown here is derived from an EMBL/GenBank/DDBJ whole genome shotgun (WGS) entry which is preliminary data.</text>
</comment>
<evidence type="ECO:0008006" key="3">
    <source>
        <dbReference type="Google" id="ProtNLM"/>
    </source>
</evidence>